<feature type="transmembrane region" description="Helical" evidence="6">
    <location>
        <begin position="85"/>
        <end position="102"/>
    </location>
</feature>
<keyword evidence="2 6" id="KW-0812">Transmembrane</keyword>
<sequence>MAWILWAFLSILMVTAPFQKGLYFDADFYPVHILIYCIMFGWIFHMIRAKQLAVWGSFAFLLIIPICYLVSLIQAVHPQGAFDMLFRWTTYISFFLLLVWCMEKRQGLKTLMPVIFYLSGIVIMLHMLFNHWRLLQNEFVIYQERFAGVFQYPNTFGMVMAAFCLFGLIMLMKQHPMWLTLFYATPLPLFFASFLASYSRGMLLVLPVIWLIGICLLTFRQQVRYALASVLTIGTGYLIFLTFDVVPVLILSVVSGMLMSQTKSIRKQRHRLLLPGISLLLIVLLVTDLSKQGFVYQHLPVNFQEKVASISSSSTAQERLLMYEDVLTASMDSPLFGRGGNAWESIYRNYQQVPYQAKKIHNEYLEMIIDIGYIGFVLITTIFIFLIMEIWRKRHQDPLHIAALLSLLVIFSHSLVDFNAAYGFVGLMVCWLFSMALSDRKVKQMFTVHRIALIVYVFLLAFTTVYSTRFMLAEKIYQQSPSQAIAYNPYQKNYWLELGAPEQVEGLVKTEPENSQVWYHAGKILVSDHQRELALSYYKKALMLDDYDTNIYRAIIFLSSELTTDTKQSVYAQEAIRTYEKMQLAYRQIEEHDHGEAHNNRDFFIPNAVNKEIEKLQ</sequence>
<feature type="repeat" description="TPR" evidence="5">
    <location>
        <begin position="515"/>
        <end position="548"/>
    </location>
</feature>
<keyword evidence="9" id="KW-1185">Reference proteome</keyword>
<dbReference type="Pfam" id="PF04932">
    <property type="entry name" value="Wzy_C"/>
    <property type="match status" value="1"/>
</dbReference>
<name>A0ABY4ER24_9BACI</name>
<dbReference type="EMBL" id="CP095072">
    <property type="protein sequence ID" value="UOQ46648.1"/>
    <property type="molecule type" value="Genomic_DNA"/>
</dbReference>
<accession>A0ABY4ER24</accession>
<feature type="transmembrane region" description="Helical" evidence="6">
    <location>
        <begin position="114"/>
        <end position="132"/>
    </location>
</feature>
<dbReference type="PROSITE" id="PS50005">
    <property type="entry name" value="TPR"/>
    <property type="match status" value="1"/>
</dbReference>
<dbReference type="InterPro" id="IPR051533">
    <property type="entry name" value="WaaL-like"/>
</dbReference>
<keyword evidence="4 6" id="KW-0472">Membrane</keyword>
<evidence type="ECO:0000313" key="9">
    <source>
        <dbReference type="Proteomes" id="UP000831782"/>
    </source>
</evidence>
<evidence type="ECO:0000256" key="4">
    <source>
        <dbReference type="ARBA" id="ARBA00023136"/>
    </source>
</evidence>
<feature type="domain" description="O-antigen ligase-related" evidence="7">
    <location>
        <begin position="189"/>
        <end position="379"/>
    </location>
</feature>
<feature type="transmembrane region" description="Helical" evidence="6">
    <location>
        <begin position="152"/>
        <end position="171"/>
    </location>
</feature>
<evidence type="ECO:0000256" key="1">
    <source>
        <dbReference type="ARBA" id="ARBA00004141"/>
    </source>
</evidence>
<dbReference type="InterPro" id="IPR007016">
    <property type="entry name" value="O-antigen_ligase-rel_domated"/>
</dbReference>
<dbReference type="GO" id="GO:0016874">
    <property type="term" value="F:ligase activity"/>
    <property type="evidence" value="ECO:0007669"/>
    <property type="project" value="UniProtKB-KW"/>
</dbReference>
<evidence type="ECO:0000256" key="6">
    <source>
        <dbReference type="SAM" id="Phobius"/>
    </source>
</evidence>
<feature type="transmembrane region" description="Helical" evidence="6">
    <location>
        <begin position="28"/>
        <end position="45"/>
    </location>
</feature>
<keyword evidence="8" id="KW-0436">Ligase</keyword>
<feature type="transmembrane region" description="Helical" evidence="6">
    <location>
        <begin position="249"/>
        <end position="265"/>
    </location>
</feature>
<dbReference type="PANTHER" id="PTHR37422">
    <property type="entry name" value="TEICHURONIC ACID BIOSYNTHESIS PROTEIN TUAE"/>
    <property type="match status" value="1"/>
</dbReference>
<reference evidence="8 9" key="1">
    <citation type="submission" date="2022-04" db="EMBL/GenBank/DDBJ databases">
        <title>Gracilibacillus sp. isolated from saltern.</title>
        <authorList>
            <person name="Won M."/>
            <person name="Lee C.-M."/>
            <person name="Woen H.-Y."/>
            <person name="Kwon S.-W."/>
        </authorList>
    </citation>
    <scope>NUCLEOTIDE SEQUENCE [LARGE SCALE GENOMIC DNA]</scope>
    <source>
        <strain evidence="8 9">SSWR10-1</strain>
    </source>
</reference>
<organism evidence="8 9">
    <name type="scientific">Gracilibacillus caseinilyticus</name>
    <dbReference type="NCBI Taxonomy" id="2932256"/>
    <lineage>
        <taxon>Bacteria</taxon>
        <taxon>Bacillati</taxon>
        <taxon>Bacillota</taxon>
        <taxon>Bacilli</taxon>
        <taxon>Bacillales</taxon>
        <taxon>Bacillaceae</taxon>
        <taxon>Gracilibacillus</taxon>
    </lineage>
</organism>
<dbReference type="InterPro" id="IPR011990">
    <property type="entry name" value="TPR-like_helical_dom_sf"/>
</dbReference>
<feature type="transmembrane region" description="Helical" evidence="6">
    <location>
        <begin position="202"/>
        <end position="219"/>
    </location>
</feature>
<feature type="transmembrane region" description="Helical" evidence="6">
    <location>
        <begin position="272"/>
        <end position="290"/>
    </location>
</feature>
<evidence type="ECO:0000256" key="5">
    <source>
        <dbReference type="PROSITE-ProRule" id="PRU00339"/>
    </source>
</evidence>
<evidence type="ECO:0000313" key="8">
    <source>
        <dbReference type="EMBL" id="UOQ46648.1"/>
    </source>
</evidence>
<protein>
    <submittedName>
        <fullName evidence="8">O-antigen ligase family protein</fullName>
    </submittedName>
</protein>
<dbReference type="InterPro" id="IPR019734">
    <property type="entry name" value="TPR_rpt"/>
</dbReference>
<evidence type="ECO:0000259" key="7">
    <source>
        <dbReference type="Pfam" id="PF04932"/>
    </source>
</evidence>
<feature type="transmembrane region" description="Helical" evidence="6">
    <location>
        <begin position="451"/>
        <end position="472"/>
    </location>
</feature>
<feature type="transmembrane region" description="Helical" evidence="6">
    <location>
        <begin position="371"/>
        <end position="391"/>
    </location>
</feature>
<feature type="transmembrane region" description="Helical" evidence="6">
    <location>
        <begin position="398"/>
        <end position="415"/>
    </location>
</feature>
<proteinExistence type="predicted"/>
<dbReference type="PANTHER" id="PTHR37422:SF13">
    <property type="entry name" value="LIPOPOLYSACCHARIDE BIOSYNTHESIS PROTEIN PA4999-RELATED"/>
    <property type="match status" value="1"/>
</dbReference>
<evidence type="ECO:0000256" key="2">
    <source>
        <dbReference type="ARBA" id="ARBA00022692"/>
    </source>
</evidence>
<keyword evidence="3 6" id="KW-1133">Transmembrane helix</keyword>
<evidence type="ECO:0000256" key="3">
    <source>
        <dbReference type="ARBA" id="ARBA00022989"/>
    </source>
</evidence>
<dbReference type="SUPFAM" id="SSF48452">
    <property type="entry name" value="TPR-like"/>
    <property type="match status" value="1"/>
</dbReference>
<feature type="transmembrane region" description="Helical" evidence="6">
    <location>
        <begin position="52"/>
        <end position="73"/>
    </location>
</feature>
<comment type="subcellular location">
    <subcellularLocation>
        <location evidence="1">Membrane</location>
        <topology evidence="1">Multi-pass membrane protein</topology>
    </subcellularLocation>
</comment>
<keyword evidence="5" id="KW-0802">TPR repeat</keyword>
<gene>
    <name evidence="8" type="ORF">MUN88_11080</name>
</gene>
<dbReference type="RefSeq" id="WP_244714980.1">
    <property type="nucleotide sequence ID" value="NZ_CP095072.1"/>
</dbReference>
<feature type="transmembrane region" description="Helical" evidence="6">
    <location>
        <begin position="421"/>
        <end position="439"/>
    </location>
</feature>
<dbReference type="Gene3D" id="1.25.40.10">
    <property type="entry name" value="Tetratricopeptide repeat domain"/>
    <property type="match status" value="1"/>
</dbReference>
<dbReference type="Proteomes" id="UP000831782">
    <property type="component" value="Chromosome"/>
</dbReference>